<dbReference type="PANTHER" id="PTHR46558:SF11">
    <property type="entry name" value="HTH-TYPE TRANSCRIPTIONAL REGULATOR XRE"/>
    <property type="match status" value="1"/>
</dbReference>
<dbReference type="PROSITE" id="PS50943">
    <property type="entry name" value="HTH_CROC1"/>
    <property type="match status" value="1"/>
</dbReference>
<reference evidence="3 4" key="1">
    <citation type="submission" date="2019-01" db="EMBL/GenBank/DDBJ databases">
        <title>Chengkuizengella sp. nov., isolated from deep-sea sediment of East Pacific Ocean.</title>
        <authorList>
            <person name="Yang J."/>
            <person name="Lai Q."/>
            <person name="Shao Z."/>
        </authorList>
    </citation>
    <scope>NUCLEOTIDE SEQUENCE [LARGE SCALE GENOMIC DNA]</scope>
    <source>
        <strain evidence="3 4">YPA3-1-1</strain>
    </source>
</reference>
<dbReference type="InterPro" id="IPR001387">
    <property type="entry name" value="Cro/C1-type_HTH"/>
</dbReference>
<evidence type="ECO:0000313" key="3">
    <source>
        <dbReference type="EMBL" id="NBI28588.1"/>
    </source>
</evidence>
<evidence type="ECO:0000259" key="2">
    <source>
        <dbReference type="PROSITE" id="PS50943"/>
    </source>
</evidence>
<dbReference type="GO" id="GO:0003677">
    <property type="term" value="F:DNA binding"/>
    <property type="evidence" value="ECO:0007669"/>
    <property type="project" value="UniProtKB-KW"/>
</dbReference>
<dbReference type="Gene3D" id="1.10.260.40">
    <property type="entry name" value="lambda repressor-like DNA-binding domains"/>
    <property type="match status" value="1"/>
</dbReference>
<accession>A0A6N9Q2K8</accession>
<keyword evidence="1" id="KW-0238">DNA-binding</keyword>
<dbReference type="SUPFAM" id="SSF47413">
    <property type="entry name" value="lambda repressor-like DNA-binding domains"/>
    <property type="match status" value="1"/>
</dbReference>
<dbReference type="Proteomes" id="UP000448943">
    <property type="component" value="Unassembled WGS sequence"/>
</dbReference>
<gene>
    <name evidence="3" type="ORF">ERL59_06435</name>
</gene>
<dbReference type="PANTHER" id="PTHR46558">
    <property type="entry name" value="TRACRIPTIONAL REGULATORY PROTEIN-RELATED-RELATED"/>
    <property type="match status" value="1"/>
</dbReference>
<comment type="caution">
    <text evidence="3">The sequence shown here is derived from an EMBL/GenBank/DDBJ whole genome shotgun (WGS) entry which is preliminary data.</text>
</comment>
<proteinExistence type="predicted"/>
<name>A0A6N9Q2K8_9BACL</name>
<evidence type="ECO:0000256" key="1">
    <source>
        <dbReference type="ARBA" id="ARBA00023125"/>
    </source>
</evidence>
<feature type="domain" description="HTH cro/C1-type" evidence="2">
    <location>
        <begin position="3"/>
        <end position="57"/>
    </location>
</feature>
<organism evidence="3 4">
    <name type="scientific">Chengkuizengella marina</name>
    <dbReference type="NCBI Taxonomy" id="2507566"/>
    <lineage>
        <taxon>Bacteria</taxon>
        <taxon>Bacillati</taxon>
        <taxon>Bacillota</taxon>
        <taxon>Bacilli</taxon>
        <taxon>Bacillales</taxon>
        <taxon>Paenibacillaceae</taxon>
        <taxon>Chengkuizengella</taxon>
    </lineage>
</organism>
<dbReference type="SMART" id="SM00530">
    <property type="entry name" value="HTH_XRE"/>
    <property type="match status" value="1"/>
</dbReference>
<keyword evidence="4" id="KW-1185">Reference proteome</keyword>
<dbReference type="CDD" id="cd00093">
    <property type="entry name" value="HTH_XRE"/>
    <property type="match status" value="1"/>
</dbReference>
<evidence type="ECO:0000313" key="4">
    <source>
        <dbReference type="Proteomes" id="UP000448943"/>
    </source>
</evidence>
<dbReference type="InterPro" id="IPR010982">
    <property type="entry name" value="Lambda_DNA-bd_dom_sf"/>
</dbReference>
<dbReference type="OrthoDB" id="8115576at2"/>
<dbReference type="AlphaFoldDB" id="A0A6N9Q2K8"/>
<sequence length="138" mass="16075">MKIKSMRLQNNVSQKELSKFLNISSVQISRYESGERKPSSETLEKIADFFNVSTDYLLGRSSKYLLDYNLSNETTSDIINDVEDISYLKSLKSTKKENTLFIKDIEQPLTDEEANHLQEQLKMFRLLKQQQNAKKQSD</sequence>
<dbReference type="RefSeq" id="WP_160645384.1">
    <property type="nucleotide sequence ID" value="NZ_SIJB01000016.1"/>
</dbReference>
<dbReference type="EMBL" id="SIJB01000016">
    <property type="protein sequence ID" value="NBI28588.1"/>
    <property type="molecule type" value="Genomic_DNA"/>
</dbReference>
<protein>
    <submittedName>
        <fullName evidence="3">Helix-turn-helix domain-containing protein</fullName>
    </submittedName>
</protein>
<dbReference type="Pfam" id="PF01381">
    <property type="entry name" value="HTH_3"/>
    <property type="match status" value="1"/>
</dbReference>